<dbReference type="RefSeq" id="XP_056472833.1">
    <property type="nucleotide sequence ID" value="XM_056622027.1"/>
</dbReference>
<dbReference type="AlphaFoldDB" id="A0A9W9EZM4"/>
<reference evidence="1" key="2">
    <citation type="journal article" date="2023" name="IMA Fungus">
        <title>Comparative genomic study of the Penicillium genus elucidates a diverse pangenome and 15 lateral gene transfer events.</title>
        <authorList>
            <person name="Petersen C."/>
            <person name="Sorensen T."/>
            <person name="Nielsen M.R."/>
            <person name="Sondergaard T.E."/>
            <person name="Sorensen J.L."/>
            <person name="Fitzpatrick D.A."/>
            <person name="Frisvad J.C."/>
            <person name="Nielsen K.L."/>
        </authorList>
    </citation>
    <scope>NUCLEOTIDE SEQUENCE</scope>
    <source>
        <strain evidence="1">IBT 30761</strain>
    </source>
</reference>
<proteinExistence type="predicted"/>
<evidence type="ECO:0000313" key="2">
    <source>
        <dbReference type="Proteomes" id="UP001149074"/>
    </source>
</evidence>
<evidence type="ECO:0000313" key="1">
    <source>
        <dbReference type="EMBL" id="KAJ5090852.1"/>
    </source>
</evidence>
<dbReference type="GeneID" id="81361006"/>
<dbReference type="EMBL" id="JAPQKI010000009">
    <property type="protein sequence ID" value="KAJ5090852.1"/>
    <property type="molecule type" value="Genomic_DNA"/>
</dbReference>
<comment type="caution">
    <text evidence="1">The sequence shown here is derived from an EMBL/GenBank/DDBJ whole genome shotgun (WGS) entry which is preliminary data.</text>
</comment>
<name>A0A9W9EZM4_9EURO</name>
<gene>
    <name evidence="1" type="ORF">N7532_009536</name>
</gene>
<keyword evidence="2" id="KW-1185">Reference proteome</keyword>
<organism evidence="1 2">
    <name type="scientific">Penicillium argentinense</name>
    <dbReference type="NCBI Taxonomy" id="1131581"/>
    <lineage>
        <taxon>Eukaryota</taxon>
        <taxon>Fungi</taxon>
        <taxon>Dikarya</taxon>
        <taxon>Ascomycota</taxon>
        <taxon>Pezizomycotina</taxon>
        <taxon>Eurotiomycetes</taxon>
        <taxon>Eurotiomycetidae</taxon>
        <taxon>Eurotiales</taxon>
        <taxon>Aspergillaceae</taxon>
        <taxon>Penicillium</taxon>
    </lineage>
</organism>
<accession>A0A9W9EZM4</accession>
<reference evidence="1" key="1">
    <citation type="submission" date="2022-11" db="EMBL/GenBank/DDBJ databases">
        <authorList>
            <person name="Petersen C."/>
        </authorList>
    </citation>
    <scope>NUCLEOTIDE SEQUENCE</scope>
    <source>
        <strain evidence="1">IBT 30761</strain>
    </source>
</reference>
<sequence>MISQRTCTLHTQWHLAASEDPVAAMDHISGARQSLKSLLAETDDLEKFSVEDGWMDPRYRSRAGNPLTYHVRLKKSAGTAEQPRPDGAAGHNQLEEMKRNVDSLGQLRRRAILQKQLETGPDRAIFPCLDV</sequence>
<protein>
    <submittedName>
        <fullName evidence="1">Uncharacterized protein</fullName>
    </submittedName>
</protein>
<dbReference type="Proteomes" id="UP001149074">
    <property type="component" value="Unassembled WGS sequence"/>
</dbReference>